<dbReference type="Pfam" id="PF09822">
    <property type="entry name" value="ABC_transp_aux"/>
    <property type="match status" value="1"/>
</dbReference>
<keyword evidence="4" id="KW-1185">Reference proteome</keyword>
<reference evidence="3 4" key="1">
    <citation type="submission" date="2021-08" db="EMBL/GenBank/DDBJ databases">
        <title>Comparative Genomics Analysis of the Genus Qipengyuania Reveals Extensive Genetic Diversity and Metabolic Versatility, Including the Description of Fifteen Novel Species.</title>
        <authorList>
            <person name="Liu Y."/>
        </authorList>
    </citation>
    <scope>NUCLEOTIDE SEQUENCE [LARGE SCALE GENOMIC DNA]</scope>
    <source>
        <strain evidence="3 4">6D47A</strain>
    </source>
</reference>
<comment type="caution">
    <text evidence="3">The sequence shown here is derived from an EMBL/GenBank/DDBJ whole genome shotgun (WGS) entry which is preliminary data.</text>
</comment>
<sequence>MPPWLRTSISLTLLLALLAACSPGQATEESSEKPTVGLFASLPIFWGEGGPSAILAGTERKDWVRSLIEKRFAIAPLDTLEAEAVDGVARIIMAQPRPLAPSENVALDNWVRQGGRLLIFADPLLTRHSELALGDKQRPQDVVLISPILSRWGLELRFDEDQPGGTRYISAFDRDYPVNLAGHFVLVENDGCTLSETGLLAQCDVGKGRVTLMADAAILDDDGSSPGRASLESLIAIAFDR</sequence>
<dbReference type="Proteomes" id="UP000755104">
    <property type="component" value="Unassembled WGS sequence"/>
</dbReference>
<evidence type="ECO:0000313" key="4">
    <source>
        <dbReference type="Proteomes" id="UP000755104"/>
    </source>
</evidence>
<organism evidence="3 4">
    <name type="scientific">Qipengyuania qiaonensis</name>
    <dbReference type="NCBI Taxonomy" id="2867240"/>
    <lineage>
        <taxon>Bacteria</taxon>
        <taxon>Pseudomonadati</taxon>
        <taxon>Pseudomonadota</taxon>
        <taxon>Alphaproteobacteria</taxon>
        <taxon>Sphingomonadales</taxon>
        <taxon>Erythrobacteraceae</taxon>
        <taxon>Qipengyuania</taxon>
    </lineage>
</organism>
<dbReference type="PROSITE" id="PS51257">
    <property type="entry name" value="PROKAR_LIPOPROTEIN"/>
    <property type="match status" value="1"/>
</dbReference>
<feature type="chain" id="PRO_5046347868" evidence="1">
    <location>
        <begin position="27"/>
        <end position="241"/>
    </location>
</feature>
<gene>
    <name evidence="3" type="ORF">K3174_12160</name>
</gene>
<accession>A0ABS7JAF7</accession>
<proteinExistence type="predicted"/>
<feature type="domain" description="ABC-type uncharacterised transport system" evidence="2">
    <location>
        <begin position="33"/>
        <end position="157"/>
    </location>
</feature>
<dbReference type="InterPro" id="IPR019196">
    <property type="entry name" value="ABC_transp_unknown"/>
</dbReference>
<keyword evidence="1" id="KW-0732">Signal</keyword>
<evidence type="ECO:0000259" key="2">
    <source>
        <dbReference type="Pfam" id="PF09822"/>
    </source>
</evidence>
<evidence type="ECO:0000313" key="3">
    <source>
        <dbReference type="EMBL" id="MBX7483286.1"/>
    </source>
</evidence>
<evidence type="ECO:0000256" key="1">
    <source>
        <dbReference type="SAM" id="SignalP"/>
    </source>
</evidence>
<dbReference type="RefSeq" id="WP_221558752.1">
    <property type="nucleotide sequence ID" value="NZ_JAIGNO010000007.1"/>
</dbReference>
<feature type="signal peptide" evidence="1">
    <location>
        <begin position="1"/>
        <end position="26"/>
    </location>
</feature>
<protein>
    <submittedName>
        <fullName evidence="3">GldG family protein</fullName>
    </submittedName>
</protein>
<dbReference type="EMBL" id="JAIGNO010000007">
    <property type="protein sequence ID" value="MBX7483286.1"/>
    <property type="molecule type" value="Genomic_DNA"/>
</dbReference>
<name>A0ABS7JAF7_9SPHN</name>